<evidence type="ECO:0000313" key="6">
    <source>
        <dbReference type="Proteomes" id="UP000053370"/>
    </source>
</evidence>
<feature type="active site" evidence="3">
    <location>
        <position position="192"/>
    </location>
</feature>
<dbReference type="InterPro" id="IPR013094">
    <property type="entry name" value="AB_hydrolase_3"/>
</dbReference>
<dbReference type="Gene3D" id="3.40.50.1820">
    <property type="entry name" value="alpha/beta hydrolase"/>
    <property type="match status" value="1"/>
</dbReference>
<gene>
    <name evidence="5" type="ORF">ATC1_131163</name>
</gene>
<dbReference type="PANTHER" id="PTHR48081">
    <property type="entry name" value="AB HYDROLASE SUPERFAMILY PROTEIN C4A8.06C"/>
    <property type="match status" value="1"/>
</dbReference>
<name>A0A0S7BRX9_9CHLR</name>
<dbReference type="InterPro" id="IPR029058">
    <property type="entry name" value="AB_hydrolase_fold"/>
</dbReference>
<dbReference type="GO" id="GO:0016787">
    <property type="term" value="F:hydrolase activity"/>
    <property type="evidence" value="ECO:0007669"/>
    <property type="project" value="UniProtKB-KW"/>
</dbReference>
<dbReference type="SUPFAM" id="SSF53474">
    <property type="entry name" value="alpha/beta-Hydrolases"/>
    <property type="match status" value="1"/>
</dbReference>
<dbReference type="EMBL" id="DF968181">
    <property type="protein sequence ID" value="GAP41179.1"/>
    <property type="molecule type" value="Genomic_DNA"/>
</dbReference>
<dbReference type="AlphaFoldDB" id="A0A0S7BRX9"/>
<feature type="domain" description="Alpha/beta hydrolase fold-3" evidence="4">
    <location>
        <begin position="114"/>
        <end position="329"/>
    </location>
</feature>
<organism evidence="5">
    <name type="scientific">Flexilinea flocculi</name>
    <dbReference type="NCBI Taxonomy" id="1678840"/>
    <lineage>
        <taxon>Bacteria</taxon>
        <taxon>Bacillati</taxon>
        <taxon>Chloroflexota</taxon>
        <taxon>Anaerolineae</taxon>
        <taxon>Anaerolineales</taxon>
        <taxon>Anaerolineaceae</taxon>
        <taxon>Flexilinea</taxon>
    </lineage>
</organism>
<comment type="similarity">
    <text evidence="1">Belongs to the 'GDXG' lipolytic enzyme family.</text>
</comment>
<dbReference type="Proteomes" id="UP000053370">
    <property type="component" value="Unassembled WGS sequence"/>
</dbReference>
<evidence type="ECO:0000256" key="2">
    <source>
        <dbReference type="ARBA" id="ARBA00022801"/>
    </source>
</evidence>
<keyword evidence="6" id="KW-1185">Reference proteome</keyword>
<dbReference type="STRING" id="1678840.ATC1_131163"/>
<evidence type="ECO:0000313" key="5">
    <source>
        <dbReference type="EMBL" id="GAP41179.1"/>
    </source>
</evidence>
<dbReference type="OrthoDB" id="9815425at2"/>
<sequence length="352" mass="40085">MEYQECLSQLRNRVKKEILNGLEIHMKPIPETDQAGVPDPRVLKWYQQPIPPFSVYDTDHITMEEVGILRSRMGCENQDLSSNVITEQKILKLPSGNVPVWIYTPDTIEKKPCVCYFHGGAFYGGTTRVVENACRYLADRANAVVMSVDYALAPENRFPIGLRQCWQAVQWAYNHAAELGILSDKIAVAGDSAGGNIAASCCILDTMHIIKLQLLLYPVFLINPAIHFGWSMDFYTMNAEMDVLQMMVREVNDAMKNIYTLYPEKPEDMFNVLMSPFLISDCRIFPRTFIASSEFDYLRQEEELFGMRLAASGVSLKFFRYKGMSHAFFEHTGEFPQAEDCTEEMAKEIAAM</sequence>
<evidence type="ECO:0000256" key="3">
    <source>
        <dbReference type="PROSITE-ProRule" id="PRU10038"/>
    </source>
</evidence>
<keyword evidence="2" id="KW-0378">Hydrolase</keyword>
<evidence type="ECO:0000259" key="4">
    <source>
        <dbReference type="Pfam" id="PF07859"/>
    </source>
</evidence>
<dbReference type="InterPro" id="IPR033140">
    <property type="entry name" value="Lipase_GDXG_put_SER_AS"/>
</dbReference>
<evidence type="ECO:0000256" key="1">
    <source>
        <dbReference type="ARBA" id="ARBA00010515"/>
    </source>
</evidence>
<accession>A0A0S7BRX9</accession>
<dbReference type="Pfam" id="PF07859">
    <property type="entry name" value="Abhydrolase_3"/>
    <property type="match status" value="1"/>
</dbReference>
<reference evidence="5" key="1">
    <citation type="journal article" date="2015" name="Genome Announc.">
        <title>Draft Genome Sequence of Anaerolineae Strain TC1, a Novel Isolate from a Methanogenic Wastewater Treatment System.</title>
        <authorList>
            <person name="Matsuura N."/>
            <person name="Tourlousse D.M."/>
            <person name="Sun L."/>
            <person name="Toyonaga M."/>
            <person name="Kuroda K."/>
            <person name="Ohashi A."/>
            <person name="Cruz R."/>
            <person name="Yamaguchi T."/>
            <person name="Sekiguchi Y."/>
        </authorList>
    </citation>
    <scope>NUCLEOTIDE SEQUENCE [LARGE SCALE GENOMIC DNA]</scope>
    <source>
        <strain evidence="5">TC1</strain>
    </source>
</reference>
<dbReference type="PROSITE" id="PS01174">
    <property type="entry name" value="LIPASE_GDXG_SER"/>
    <property type="match status" value="1"/>
</dbReference>
<dbReference type="RefSeq" id="WP_062281883.1">
    <property type="nucleotide sequence ID" value="NZ_DF968181.1"/>
</dbReference>
<dbReference type="InterPro" id="IPR050300">
    <property type="entry name" value="GDXG_lipolytic_enzyme"/>
</dbReference>
<protein>
    <submittedName>
        <fullName evidence="5">Acetyl esterase/lipase</fullName>
    </submittedName>
</protein>
<dbReference type="PANTHER" id="PTHR48081:SF8">
    <property type="entry name" value="ALPHA_BETA HYDROLASE FOLD-3 DOMAIN-CONTAINING PROTEIN-RELATED"/>
    <property type="match status" value="1"/>
</dbReference>
<proteinExistence type="inferred from homology"/>